<accession>A0A6J5NSU6</accession>
<dbReference type="InterPro" id="IPR057999">
    <property type="entry name" value="Gp49"/>
</dbReference>
<dbReference type="EMBL" id="LR796722">
    <property type="protein sequence ID" value="CAB4162033.1"/>
    <property type="molecule type" value="Genomic_DNA"/>
</dbReference>
<gene>
    <name evidence="1" type="ORF">UFOVP794_16</name>
</gene>
<name>A0A6J5NSU6_9CAUD</name>
<sequence>MSFLDGYEDIAARITRFQKTFSSGRIETSIIDFSAKDGYILVEARVYRQSDDTLPAGIDYAFGHVSTYNVQMKKWYVEDTVSSAIGRCLNLVLGAINLPDGVSNARPTRQNMEQVEHSDAALAKAANEDPWAISQDVGMPNIGSAIEAITDKIGAEVLAEAPRCVHGTRVWREGVSQKTGKAWANFSCTEKSKASQCDPLWYVMTSGGSWKPQI</sequence>
<evidence type="ECO:0000313" key="1">
    <source>
        <dbReference type="EMBL" id="CAB4162033.1"/>
    </source>
</evidence>
<dbReference type="Pfam" id="PF25690">
    <property type="entry name" value="Phage_gp49"/>
    <property type="match status" value="1"/>
</dbReference>
<protein>
    <submittedName>
        <fullName evidence="1">Uncharacterized protein</fullName>
    </submittedName>
</protein>
<reference evidence="1" key="1">
    <citation type="submission" date="2020-04" db="EMBL/GenBank/DDBJ databases">
        <authorList>
            <person name="Chiriac C."/>
            <person name="Salcher M."/>
            <person name="Ghai R."/>
            <person name="Kavagutti S V."/>
        </authorList>
    </citation>
    <scope>NUCLEOTIDE SEQUENCE</scope>
</reference>
<organism evidence="1">
    <name type="scientific">uncultured Caudovirales phage</name>
    <dbReference type="NCBI Taxonomy" id="2100421"/>
    <lineage>
        <taxon>Viruses</taxon>
        <taxon>Duplodnaviria</taxon>
        <taxon>Heunggongvirae</taxon>
        <taxon>Uroviricota</taxon>
        <taxon>Caudoviricetes</taxon>
        <taxon>Peduoviridae</taxon>
        <taxon>Maltschvirus</taxon>
        <taxon>Maltschvirus maltsch</taxon>
    </lineage>
</organism>
<proteinExistence type="predicted"/>